<name>A0AAE1IZU4_9FABA</name>
<feature type="compositionally biased region" description="Polar residues" evidence="2">
    <location>
        <begin position="136"/>
        <end position="149"/>
    </location>
</feature>
<dbReference type="PANTHER" id="PTHR31471:SF51">
    <property type="entry name" value="REMORIN FAMILY PROTEIN"/>
    <property type="match status" value="1"/>
</dbReference>
<evidence type="ECO:0000256" key="2">
    <source>
        <dbReference type="SAM" id="MobiDB-lite"/>
    </source>
</evidence>
<feature type="region of interest" description="Disordered" evidence="2">
    <location>
        <begin position="128"/>
        <end position="245"/>
    </location>
</feature>
<comment type="caution">
    <text evidence="4">The sequence shown here is derived from an EMBL/GenBank/DDBJ whole genome shotgun (WGS) entry which is preliminary data.</text>
</comment>
<dbReference type="AlphaFoldDB" id="A0AAE1IZU4"/>
<dbReference type="EMBL" id="JAWXYG010000010">
    <property type="protein sequence ID" value="KAK4261030.1"/>
    <property type="molecule type" value="Genomic_DNA"/>
</dbReference>
<keyword evidence="5" id="KW-1185">Reference proteome</keyword>
<dbReference type="Proteomes" id="UP001293593">
    <property type="component" value="Unassembled WGS sequence"/>
</dbReference>
<accession>A0AAE1IZU4</accession>
<gene>
    <name evidence="4" type="ORF">QN277_004083</name>
</gene>
<proteinExistence type="inferred from homology"/>
<evidence type="ECO:0000313" key="4">
    <source>
        <dbReference type="EMBL" id="KAK4261030.1"/>
    </source>
</evidence>
<feature type="compositionally biased region" description="Basic and acidic residues" evidence="2">
    <location>
        <begin position="284"/>
        <end position="295"/>
    </location>
</feature>
<feature type="domain" description="Remorin C-terminal" evidence="3">
    <location>
        <begin position="242"/>
        <end position="346"/>
    </location>
</feature>
<feature type="compositionally biased region" description="Pro residues" evidence="2">
    <location>
        <begin position="202"/>
        <end position="216"/>
    </location>
</feature>
<evidence type="ECO:0000259" key="3">
    <source>
        <dbReference type="Pfam" id="PF03763"/>
    </source>
</evidence>
<dbReference type="InterPro" id="IPR005516">
    <property type="entry name" value="Remorin_C"/>
</dbReference>
<feature type="region of interest" description="Disordered" evidence="2">
    <location>
        <begin position="274"/>
        <end position="295"/>
    </location>
</feature>
<feature type="compositionally biased region" description="Low complexity" evidence="2">
    <location>
        <begin position="192"/>
        <end position="201"/>
    </location>
</feature>
<reference evidence="4" key="1">
    <citation type="submission" date="2023-10" db="EMBL/GenBank/DDBJ databases">
        <title>Chromosome-level genome of the transformable northern wattle, Acacia crassicarpa.</title>
        <authorList>
            <person name="Massaro I."/>
            <person name="Sinha N.R."/>
            <person name="Poethig S."/>
            <person name="Leichty A.R."/>
        </authorList>
    </citation>
    <scope>NUCLEOTIDE SEQUENCE</scope>
    <source>
        <strain evidence="4">Acra3RX</strain>
        <tissue evidence="4">Leaf</tissue>
    </source>
</reference>
<comment type="similarity">
    <text evidence="1">Belongs to the remorin family.</text>
</comment>
<sequence>MENLTKQIRSIFTGAEEENRADLRGVRDQKIASQKEKKVQSWFPRQFVRKMSTDYDSVEIEHATAIAAAAFAITSQYFSEQKPNNEGPESLLTKTKSKVGDLSRKLSGSFKSSDGLFTKTPIFPVTDEKKPEKTLTPVSSMKKTSTSSDHFNRDEMKPEVPPPPRKSLSFGDSNLKRTEETKPAIPEPKLAPPIRSASSRLRPPPPPPPPPPPQLQPPQVRDNSIKPGRPRPPTPPTRLNTNERKAAAWEREQLEAIKEKYEELKEKIRSWENKKKAKARRKLEKKEMISSEKERRKAYEKFQKDMEYYNGIVTAASAEAEERRKHEENKVREKAQVIRTTGKLPGTCQCF</sequence>
<evidence type="ECO:0000256" key="1">
    <source>
        <dbReference type="ARBA" id="ARBA00005711"/>
    </source>
</evidence>
<evidence type="ECO:0000313" key="5">
    <source>
        <dbReference type="Proteomes" id="UP001293593"/>
    </source>
</evidence>
<dbReference type="Pfam" id="PF03763">
    <property type="entry name" value="Remorin_C"/>
    <property type="match status" value="1"/>
</dbReference>
<dbReference type="PANTHER" id="PTHR31471">
    <property type="entry name" value="OS02G0116800 PROTEIN"/>
    <property type="match status" value="1"/>
</dbReference>
<organism evidence="4 5">
    <name type="scientific">Acacia crassicarpa</name>
    <name type="common">northern wattle</name>
    <dbReference type="NCBI Taxonomy" id="499986"/>
    <lineage>
        <taxon>Eukaryota</taxon>
        <taxon>Viridiplantae</taxon>
        <taxon>Streptophyta</taxon>
        <taxon>Embryophyta</taxon>
        <taxon>Tracheophyta</taxon>
        <taxon>Spermatophyta</taxon>
        <taxon>Magnoliopsida</taxon>
        <taxon>eudicotyledons</taxon>
        <taxon>Gunneridae</taxon>
        <taxon>Pentapetalae</taxon>
        <taxon>rosids</taxon>
        <taxon>fabids</taxon>
        <taxon>Fabales</taxon>
        <taxon>Fabaceae</taxon>
        <taxon>Caesalpinioideae</taxon>
        <taxon>mimosoid clade</taxon>
        <taxon>Acacieae</taxon>
        <taxon>Acacia</taxon>
    </lineage>
</organism>
<protein>
    <recommendedName>
        <fullName evidence="3">Remorin C-terminal domain-containing protein</fullName>
    </recommendedName>
</protein>